<dbReference type="Pfam" id="PF13424">
    <property type="entry name" value="TPR_12"/>
    <property type="match status" value="1"/>
</dbReference>
<dbReference type="InterPro" id="IPR027417">
    <property type="entry name" value="P-loop_NTPase"/>
</dbReference>
<dbReference type="SUPFAM" id="SSF53474">
    <property type="entry name" value="alpha/beta-Hydrolases"/>
    <property type="match status" value="1"/>
</dbReference>
<dbReference type="Gene3D" id="1.25.40.10">
    <property type="entry name" value="Tetratricopeptide repeat domain"/>
    <property type="match status" value="1"/>
</dbReference>
<name>G4TUF8_SERID</name>
<evidence type="ECO:0000313" key="7">
    <source>
        <dbReference type="EMBL" id="CCA74951.1"/>
    </source>
</evidence>
<protein>
    <submittedName>
        <fullName evidence="7">Related to kinesin light chain</fullName>
    </submittedName>
</protein>
<evidence type="ECO:0000256" key="5">
    <source>
        <dbReference type="ARBA" id="ARBA00023128"/>
    </source>
</evidence>
<dbReference type="EMBL" id="CAFZ01000378">
    <property type="protein sequence ID" value="CCA74951.1"/>
    <property type="molecule type" value="Genomic_DNA"/>
</dbReference>
<keyword evidence="5" id="KW-0496">Mitochondrion</keyword>
<proteinExistence type="predicted"/>
<dbReference type="AlphaFoldDB" id="G4TUF8"/>
<dbReference type="SUPFAM" id="SSF48452">
    <property type="entry name" value="TPR-like"/>
    <property type="match status" value="1"/>
</dbReference>
<evidence type="ECO:0000256" key="2">
    <source>
        <dbReference type="ARBA" id="ARBA00004240"/>
    </source>
</evidence>
<dbReference type="Gene3D" id="3.40.50.1820">
    <property type="entry name" value="alpha/beta hydrolase"/>
    <property type="match status" value="1"/>
</dbReference>
<reference evidence="7 8" key="1">
    <citation type="journal article" date="2011" name="PLoS Pathog.">
        <title>Endophytic Life Strategies Decoded by Genome and Transcriptome Analyses of the Mutualistic Root Symbiont Piriformospora indica.</title>
        <authorList>
            <person name="Zuccaro A."/>
            <person name="Lahrmann U."/>
            <person name="Guldener U."/>
            <person name="Langen G."/>
            <person name="Pfiffi S."/>
            <person name="Biedenkopf D."/>
            <person name="Wong P."/>
            <person name="Samans B."/>
            <person name="Grimm C."/>
            <person name="Basiewicz M."/>
            <person name="Murat C."/>
            <person name="Martin F."/>
            <person name="Kogel K.H."/>
        </authorList>
    </citation>
    <scope>NUCLEOTIDE SEQUENCE [LARGE SCALE GENOMIC DNA]</scope>
    <source>
        <strain evidence="7 8">DSM 11827</strain>
    </source>
</reference>
<dbReference type="HOGENOM" id="CLU_000288_125_13_1"/>
<keyword evidence="6" id="KW-0472">Membrane</keyword>
<sequence length="894" mass="99821">MSDTRSHWKKILYPSSSSGNIDPPHLLADLNISKASSSKSTSKIDSLGFLDVASGTDPIVDIIAIHGLQGHREGTWATNDGICWLRDFLPSDLSNARVLTYGYDADIRSRECVSSQTIRRHADTLVKALSRKRKDAPRRPIIFIGHDLGGIILKWALVICNNQRLGSKGDLRDILTSTHAILFFGTPHSGIENAGLLEEINRLASLHMKTTDVILKDLREHSSELETIQSLYVAASEKIDCIFFYEEYTTSSKINQRGLSVPYHSAVIAGDRNATTIVLHANHHDLVRFPDKRNENYQTVLHYLKDYVATAPAGVKEKWVIEEGCRNAAKGQLTSQEVVQPKRRPPMSICYVERTEIETLITQKLLPIESVQHQRRCILHGLGGAGKTQLATKWIRDNENRFTRVIIVDASSQAQLEADLERSVRCLGPEYGKMTWEDAVVYLDDKEKGWLLFIDNADSPDLKLDPYLPASIHGAIIITTRNRGCIGYAPNGAIPVGGLEESEAVKLLHATANVAPKSHTKSVEIVRALGMLALAITQAGAYIRSTRRLDTYLDTFCKHRARIMRKEPGSGANYLFSTYTAFDLSFQHLPAKTQEFLKLCAFLHHSFIPSALFEQSVVSGFTAKTVLKGSPPPEIDKVFISKLEGVIGREWDEVTFQEIVDSAAQASFINLSTDGAYYTVHPLLQTYIKDGLDEEERMICTRTAAQLLLGAMRFLEHGNTERLQLLPHANGIPRSVQSENTAHALVFCEFYDSLGDWKACRELLESALSETLPTRGRRHSVSLWLTSKLASILSILGLFDEAEKMEREVLSLRLEILGGRHPDTIWAMNGLANTLQMRGRLDETEKIRRDVLALWLEILGGRHPNTIMAMHNLAYTLEKRVCASSSSDNTIQIL</sequence>
<evidence type="ECO:0000256" key="4">
    <source>
        <dbReference type="ARBA" id="ARBA00022824"/>
    </source>
</evidence>
<dbReference type="InParanoid" id="G4TUF8"/>
<evidence type="ECO:0000256" key="6">
    <source>
        <dbReference type="ARBA" id="ARBA00023136"/>
    </source>
</evidence>
<evidence type="ECO:0000256" key="1">
    <source>
        <dbReference type="ARBA" id="ARBA00004173"/>
    </source>
</evidence>
<dbReference type="InterPro" id="IPR011990">
    <property type="entry name" value="TPR-like_helical_dom_sf"/>
</dbReference>
<keyword evidence="8" id="KW-1185">Reference proteome</keyword>
<evidence type="ECO:0000256" key="3">
    <source>
        <dbReference type="ARBA" id="ARBA00004370"/>
    </source>
</evidence>
<dbReference type="Gene3D" id="3.40.50.300">
    <property type="entry name" value="P-loop containing nucleotide triphosphate hydrolases"/>
    <property type="match status" value="1"/>
</dbReference>
<dbReference type="OMA" id="QHPETWI"/>
<dbReference type="Proteomes" id="UP000007148">
    <property type="component" value="Unassembled WGS sequence"/>
</dbReference>
<dbReference type="PANTHER" id="PTHR48182">
    <property type="entry name" value="PROTEIN SERAC1"/>
    <property type="match status" value="1"/>
</dbReference>
<dbReference type="OrthoDB" id="1658288at2759"/>
<evidence type="ECO:0000313" key="8">
    <source>
        <dbReference type="Proteomes" id="UP000007148"/>
    </source>
</evidence>
<accession>G4TUF8</accession>
<dbReference type="eggNOG" id="KOG1840">
    <property type="taxonomic scope" value="Eukaryota"/>
</dbReference>
<comment type="caution">
    <text evidence="7">The sequence shown here is derived from an EMBL/GenBank/DDBJ whole genome shotgun (WGS) entry which is preliminary data.</text>
</comment>
<dbReference type="GO" id="GO:0005783">
    <property type="term" value="C:endoplasmic reticulum"/>
    <property type="evidence" value="ECO:0007669"/>
    <property type="project" value="UniProtKB-SubCell"/>
</dbReference>
<comment type="subcellular location">
    <subcellularLocation>
        <location evidence="2">Endoplasmic reticulum</location>
    </subcellularLocation>
    <subcellularLocation>
        <location evidence="3">Membrane</location>
    </subcellularLocation>
    <subcellularLocation>
        <location evidence="1">Mitochondrion</location>
    </subcellularLocation>
</comment>
<organism evidence="7 8">
    <name type="scientific">Serendipita indica (strain DSM 11827)</name>
    <name type="common">Root endophyte fungus</name>
    <name type="synonym">Piriformospora indica</name>
    <dbReference type="NCBI Taxonomy" id="1109443"/>
    <lineage>
        <taxon>Eukaryota</taxon>
        <taxon>Fungi</taxon>
        <taxon>Dikarya</taxon>
        <taxon>Basidiomycota</taxon>
        <taxon>Agaricomycotina</taxon>
        <taxon>Agaricomycetes</taxon>
        <taxon>Sebacinales</taxon>
        <taxon>Serendipitaceae</taxon>
        <taxon>Serendipita</taxon>
    </lineage>
</organism>
<dbReference type="InterPro" id="IPR029058">
    <property type="entry name" value="AB_hydrolase_fold"/>
</dbReference>
<keyword evidence="4" id="KW-0256">Endoplasmic reticulum</keyword>
<dbReference type="SUPFAM" id="SSF52540">
    <property type="entry name" value="P-loop containing nucleoside triphosphate hydrolases"/>
    <property type="match status" value="1"/>
</dbReference>
<gene>
    <name evidence="7" type="ORF">PIIN_08931</name>
</gene>
<dbReference type="eggNOG" id="KOG2029">
    <property type="taxonomic scope" value="Eukaryota"/>
</dbReference>
<dbReference type="InterPro" id="IPR052374">
    <property type="entry name" value="SERAC1"/>
</dbReference>
<dbReference type="GO" id="GO:0016020">
    <property type="term" value="C:membrane"/>
    <property type="evidence" value="ECO:0007669"/>
    <property type="project" value="UniProtKB-SubCell"/>
</dbReference>
<dbReference type="GO" id="GO:0005739">
    <property type="term" value="C:mitochondrion"/>
    <property type="evidence" value="ECO:0007669"/>
    <property type="project" value="UniProtKB-SubCell"/>
</dbReference>
<dbReference type="PANTHER" id="PTHR48182:SF2">
    <property type="entry name" value="PROTEIN SERAC1"/>
    <property type="match status" value="1"/>
</dbReference>